<gene>
    <name evidence="3" type="ORF">GCM10025875_17960</name>
</gene>
<feature type="domain" description="Integrase catalytic" evidence="2">
    <location>
        <begin position="22"/>
        <end position="136"/>
    </location>
</feature>
<dbReference type="PROSITE" id="PS50994">
    <property type="entry name" value="INTEGRASE"/>
    <property type="match status" value="1"/>
</dbReference>
<reference evidence="3" key="1">
    <citation type="journal article" date="2014" name="Int. J. Syst. Evol. Microbiol.">
        <title>Complete genome sequence of Corynebacterium casei LMG S-19264T (=DSM 44701T), isolated from a smear-ripened cheese.</title>
        <authorList>
            <consortium name="US DOE Joint Genome Institute (JGI-PGF)"/>
            <person name="Walter F."/>
            <person name="Albersmeier A."/>
            <person name="Kalinowski J."/>
            <person name="Ruckert C."/>
        </authorList>
    </citation>
    <scope>NUCLEOTIDE SEQUENCE</scope>
    <source>
        <strain evidence="3">NBRC 112290</strain>
    </source>
</reference>
<feature type="region of interest" description="Disordered" evidence="1">
    <location>
        <begin position="110"/>
        <end position="130"/>
    </location>
</feature>
<accession>A0AA37XEP9</accession>
<dbReference type="Gene3D" id="3.30.420.10">
    <property type="entry name" value="Ribonuclease H-like superfamily/Ribonuclease H"/>
    <property type="match status" value="1"/>
</dbReference>
<dbReference type="PANTHER" id="PTHR46889:SF5">
    <property type="entry name" value="INTEGRASE PROTEIN"/>
    <property type="match status" value="1"/>
</dbReference>
<evidence type="ECO:0000313" key="3">
    <source>
        <dbReference type="EMBL" id="GMA31804.1"/>
    </source>
</evidence>
<dbReference type="PANTHER" id="PTHR46889">
    <property type="entry name" value="TRANSPOSASE INSF FOR INSERTION SEQUENCE IS3B-RELATED"/>
    <property type="match status" value="1"/>
</dbReference>
<evidence type="ECO:0000256" key="1">
    <source>
        <dbReference type="SAM" id="MobiDB-lite"/>
    </source>
</evidence>
<comment type="caution">
    <text evidence="3">The sequence shown here is derived from an EMBL/GenBank/DDBJ whole genome shotgun (WGS) entry which is preliminary data.</text>
</comment>
<proteinExistence type="predicted"/>
<name>A0AA37XEP9_9MICO</name>
<dbReference type="InterPro" id="IPR001584">
    <property type="entry name" value="Integrase_cat-core"/>
</dbReference>
<reference evidence="3" key="2">
    <citation type="submission" date="2023-02" db="EMBL/GenBank/DDBJ databases">
        <authorList>
            <person name="Sun Q."/>
            <person name="Mori K."/>
        </authorList>
    </citation>
    <scope>NUCLEOTIDE SEQUENCE</scope>
    <source>
        <strain evidence="3">NBRC 112290</strain>
    </source>
</reference>
<dbReference type="Pfam" id="PF00665">
    <property type="entry name" value="rve"/>
    <property type="match status" value="1"/>
</dbReference>
<keyword evidence="4" id="KW-1185">Reference proteome</keyword>
<dbReference type="EMBL" id="BSUM01000001">
    <property type="protein sequence ID" value="GMA31804.1"/>
    <property type="molecule type" value="Genomic_DNA"/>
</dbReference>
<protein>
    <recommendedName>
        <fullName evidence="2">Integrase catalytic domain-containing protein</fullName>
    </recommendedName>
</protein>
<dbReference type="InterPro" id="IPR050900">
    <property type="entry name" value="Transposase_IS3/IS150/IS904"/>
</dbReference>
<dbReference type="GO" id="GO:0003676">
    <property type="term" value="F:nucleic acid binding"/>
    <property type="evidence" value="ECO:0007669"/>
    <property type="project" value="InterPro"/>
</dbReference>
<evidence type="ECO:0000313" key="4">
    <source>
        <dbReference type="Proteomes" id="UP001157161"/>
    </source>
</evidence>
<dbReference type="Proteomes" id="UP001157161">
    <property type="component" value="Unassembled WGS sequence"/>
</dbReference>
<dbReference type="InterPro" id="IPR012337">
    <property type="entry name" value="RNaseH-like_sf"/>
</dbReference>
<organism evidence="3 4">
    <name type="scientific">Litorihabitans aurantiacus</name>
    <dbReference type="NCBI Taxonomy" id="1930061"/>
    <lineage>
        <taxon>Bacteria</taxon>
        <taxon>Bacillati</taxon>
        <taxon>Actinomycetota</taxon>
        <taxon>Actinomycetes</taxon>
        <taxon>Micrococcales</taxon>
        <taxon>Beutenbergiaceae</taxon>
        <taxon>Litorihabitans</taxon>
    </lineage>
</organism>
<evidence type="ECO:0000259" key="2">
    <source>
        <dbReference type="PROSITE" id="PS50994"/>
    </source>
</evidence>
<dbReference type="AlphaFoldDB" id="A0AA37XEP9"/>
<sequence length="185" mass="20047">MSCSGLPAGLKVGRDQVARHFTATAAKQLWVTDLTCVPTWAGVANVCFIIDAYSRVIVGWRAASTLRTETVLDASEMARWSRGTNLVGLRCHSDAESQFTSLRYGERRPTGRVRAGPSMLTEPTTTRRSESYSATLYKTQGDSLRSEGCHQVPLPSWLVACLGSPSEPVLPSLGPWVSLEASQSS</sequence>
<dbReference type="SUPFAM" id="SSF53098">
    <property type="entry name" value="Ribonuclease H-like"/>
    <property type="match status" value="1"/>
</dbReference>
<dbReference type="InterPro" id="IPR036397">
    <property type="entry name" value="RNaseH_sf"/>
</dbReference>
<dbReference type="GO" id="GO:0015074">
    <property type="term" value="P:DNA integration"/>
    <property type="evidence" value="ECO:0007669"/>
    <property type="project" value="InterPro"/>
</dbReference>